<gene>
    <name evidence="2" type="ORF">HRR80_001746</name>
</gene>
<organism evidence="2 3">
    <name type="scientific">Exophiala dermatitidis</name>
    <name type="common">Black yeast-like fungus</name>
    <name type="synonym">Wangiella dermatitidis</name>
    <dbReference type="NCBI Taxonomy" id="5970"/>
    <lineage>
        <taxon>Eukaryota</taxon>
        <taxon>Fungi</taxon>
        <taxon>Dikarya</taxon>
        <taxon>Ascomycota</taxon>
        <taxon>Pezizomycotina</taxon>
        <taxon>Eurotiomycetes</taxon>
        <taxon>Chaetothyriomycetidae</taxon>
        <taxon>Chaetothyriales</taxon>
        <taxon>Herpotrichiellaceae</taxon>
        <taxon>Exophiala</taxon>
    </lineage>
</organism>
<proteinExistence type="predicted"/>
<reference evidence="2" key="1">
    <citation type="submission" date="2023-01" db="EMBL/GenBank/DDBJ databases">
        <title>Exophiala dermititidis isolated from Cystic Fibrosis Patient.</title>
        <authorList>
            <person name="Kurbessoian T."/>
            <person name="Crocker A."/>
            <person name="Murante D."/>
            <person name="Hogan D.A."/>
            <person name="Stajich J.E."/>
        </authorList>
    </citation>
    <scope>NUCLEOTIDE SEQUENCE</scope>
    <source>
        <strain evidence="2">Ex8</strain>
    </source>
</reference>
<dbReference type="EMBL" id="JAJGCB010000002">
    <property type="protein sequence ID" value="KAJ8995053.1"/>
    <property type="molecule type" value="Genomic_DNA"/>
</dbReference>
<dbReference type="Proteomes" id="UP001161757">
    <property type="component" value="Unassembled WGS sequence"/>
</dbReference>
<comment type="caution">
    <text evidence="2">The sequence shown here is derived from an EMBL/GenBank/DDBJ whole genome shotgun (WGS) entry which is preliminary data.</text>
</comment>
<sequence length="652" mass="71944">MSSTHEPSGDDPLRPSAKEASAVLKKSQRHWGALLACARAANSLPSSCANIHSLLHKTPAIPAADVDVEEIVDSNKESLDLVGYSVWGLGSTKCDLSNETKSSRAVEVQIGTSEPQFCTLSTEATLQWTGFQGFRAQGKTGNYLCAFVLGWSYVLSARLVELRRKSGDDRITYTEAQAPLITGEQPFFEGDGAAISVGKADRGACRWWAAILAGGCGWKAVLHRSGHDFHAPWACHLKFNNDGQIKIYHSPSTDNSSFATANPPSSGQALQYLIDFAKLHDAVDQLLAGFSGALTLPPRQRCQAPVVLPRLRAALSRKERPRSTLTRLLPSTVDLPHFMAFSCFDSAVFSCMGSSLWQPGIACNVVGQWLCPVLEHMVPDLLREKSSHIIVHMMAMRRPNVAPLWLGSAITGLLSTFSKDLGGYGAPILLETVEWAKSPQSFMDPRYHRKAPVKAEKGQKYVRREDEIRLLYISNRQSSQYNHLPQVPWPPIGTSRIRSTSIEVQKHAFCGHTFAYKYWIWQGCHERTAKDYGLSRKANISPSTSACHVILLLSSLSSRMNLWRRACGFVARQTHEPISCDEYLSEYATCNIFAYTLIDGVKPEDSELWKHEWLEGMVDDWFDGPSEAASLSSASISHSVTIPTAKMASDSN</sequence>
<feature type="region of interest" description="Disordered" evidence="1">
    <location>
        <begin position="1"/>
        <end position="22"/>
    </location>
</feature>
<accession>A0AAN6IYS1</accession>
<feature type="compositionally biased region" description="Basic and acidic residues" evidence="1">
    <location>
        <begin position="7"/>
        <end position="17"/>
    </location>
</feature>
<name>A0AAN6IYS1_EXODE</name>
<evidence type="ECO:0000313" key="2">
    <source>
        <dbReference type="EMBL" id="KAJ8995053.1"/>
    </source>
</evidence>
<protein>
    <submittedName>
        <fullName evidence="2">Uncharacterized protein</fullName>
    </submittedName>
</protein>
<evidence type="ECO:0000313" key="3">
    <source>
        <dbReference type="Proteomes" id="UP001161757"/>
    </source>
</evidence>
<dbReference type="AlphaFoldDB" id="A0AAN6IYS1"/>
<evidence type="ECO:0000256" key="1">
    <source>
        <dbReference type="SAM" id="MobiDB-lite"/>
    </source>
</evidence>